<sequence>MLRLTSFLLLLFIFSNVFCACPNGAYEWQTNCYYFQKNGTDFPEAETNCIGMGGHLASIHDGFTNALITGHADNIFTSLLKRDFWIGLSNIKTSKKLSWIDGSKLDYTDWDKNEPNNATGIKCTSMILKT</sequence>
<dbReference type="WBParaSite" id="ES5_v2.g19914.t1">
    <property type="protein sequence ID" value="ES5_v2.g19914.t1"/>
    <property type="gene ID" value="ES5_v2.g19914"/>
</dbReference>
<evidence type="ECO:0000313" key="1">
    <source>
        <dbReference type="Proteomes" id="UP000887579"/>
    </source>
</evidence>
<proteinExistence type="predicted"/>
<accession>A0AC34FR68</accession>
<reference evidence="2" key="1">
    <citation type="submission" date="2022-11" db="UniProtKB">
        <authorList>
            <consortium name="WormBaseParasite"/>
        </authorList>
    </citation>
    <scope>IDENTIFICATION</scope>
</reference>
<evidence type="ECO:0000313" key="2">
    <source>
        <dbReference type="WBParaSite" id="ES5_v2.g19914.t1"/>
    </source>
</evidence>
<name>A0AC34FR68_9BILA</name>
<dbReference type="Proteomes" id="UP000887579">
    <property type="component" value="Unplaced"/>
</dbReference>
<organism evidence="1 2">
    <name type="scientific">Panagrolaimus sp. ES5</name>
    <dbReference type="NCBI Taxonomy" id="591445"/>
    <lineage>
        <taxon>Eukaryota</taxon>
        <taxon>Metazoa</taxon>
        <taxon>Ecdysozoa</taxon>
        <taxon>Nematoda</taxon>
        <taxon>Chromadorea</taxon>
        <taxon>Rhabditida</taxon>
        <taxon>Tylenchina</taxon>
        <taxon>Panagrolaimomorpha</taxon>
        <taxon>Panagrolaimoidea</taxon>
        <taxon>Panagrolaimidae</taxon>
        <taxon>Panagrolaimus</taxon>
    </lineage>
</organism>
<protein>
    <submittedName>
        <fullName evidence="2">C-type lectin domain-containing protein</fullName>
    </submittedName>
</protein>